<dbReference type="Gene3D" id="1.20.140.40">
    <property type="entry name" value="Invertase/pectin methylesterase inhibitor family protein"/>
    <property type="match status" value="1"/>
</dbReference>
<keyword evidence="3" id="KW-1185">Reference proteome</keyword>
<dbReference type="OrthoDB" id="682129at2759"/>
<protein>
    <recommendedName>
        <fullName evidence="4">Pectinesterase inhibitor domain-containing protein</fullName>
    </recommendedName>
</protein>
<sequence length="176" mass="18141">MAVVAVAWASSTGLRAAEATIESTCAAAAARDRRVDALFCAQQFLTYHGAAEADLWGLARTAALIGVSLGDDAVFDVHEGTIPDPPAGGAMGKAAMGECAQAYDAVGMAFAEAADELGARLFERAQERFDRVAPLVRRCDAALAVAGARTPPVVARYGADCQQMAVIGAAITNLIK</sequence>
<proteinExistence type="predicted"/>
<evidence type="ECO:0000313" key="2">
    <source>
        <dbReference type="EMBL" id="CAD6272903.1"/>
    </source>
</evidence>
<dbReference type="PANTHER" id="PTHR35357:SF1">
    <property type="entry name" value="OS05G0149000 PROTEIN"/>
    <property type="match status" value="1"/>
</dbReference>
<dbReference type="PANTHER" id="PTHR35357">
    <property type="entry name" value="OS02G0537100 PROTEIN"/>
    <property type="match status" value="1"/>
</dbReference>
<dbReference type="SUPFAM" id="SSF101148">
    <property type="entry name" value="Plant invertase/pectin methylesterase inhibitor"/>
    <property type="match status" value="1"/>
</dbReference>
<keyword evidence="1" id="KW-0732">Signal</keyword>
<dbReference type="InterPro" id="IPR035513">
    <property type="entry name" value="Invertase/methylesterase_inhib"/>
</dbReference>
<accession>A0A811RQL9</accession>
<gene>
    <name evidence="2" type="ORF">NCGR_LOCUS56172</name>
</gene>
<organism evidence="2 3">
    <name type="scientific">Miscanthus lutarioriparius</name>
    <dbReference type="NCBI Taxonomy" id="422564"/>
    <lineage>
        <taxon>Eukaryota</taxon>
        <taxon>Viridiplantae</taxon>
        <taxon>Streptophyta</taxon>
        <taxon>Embryophyta</taxon>
        <taxon>Tracheophyta</taxon>
        <taxon>Spermatophyta</taxon>
        <taxon>Magnoliopsida</taxon>
        <taxon>Liliopsida</taxon>
        <taxon>Poales</taxon>
        <taxon>Poaceae</taxon>
        <taxon>PACMAD clade</taxon>
        <taxon>Panicoideae</taxon>
        <taxon>Andropogonodae</taxon>
        <taxon>Andropogoneae</taxon>
        <taxon>Saccharinae</taxon>
        <taxon>Miscanthus</taxon>
    </lineage>
</organism>
<evidence type="ECO:0000256" key="1">
    <source>
        <dbReference type="ARBA" id="ARBA00022729"/>
    </source>
</evidence>
<dbReference type="Proteomes" id="UP000604825">
    <property type="component" value="Unassembled WGS sequence"/>
</dbReference>
<dbReference type="EMBL" id="CAJGYO010000016">
    <property type="protein sequence ID" value="CAD6272903.1"/>
    <property type="molecule type" value="Genomic_DNA"/>
</dbReference>
<comment type="caution">
    <text evidence="2">The sequence shown here is derived from an EMBL/GenBank/DDBJ whole genome shotgun (WGS) entry which is preliminary data.</text>
</comment>
<name>A0A811RQL9_9POAL</name>
<evidence type="ECO:0008006" key="4">
    <source>
        <dbReference type="Google" id="ProtNLM"/>
    </source>
</evidence>
<reference evidence="2" key="1">
    <citation type="submission" date="2020-10" db="EMBL/GenBank/DDBJ databases">
        <authorList>
            <person name="Han B."/>
            <person name="Lu T."/>
            <person name="Zhao Q."/>
            <person name="Huang X."/>
            <person name="Zhao Y."/>
        </authorList>
    </citation>
    <scope>NUCLEOTIDE SEQUENCE</scope>
</reference>
<evidence type="ECO:0000313" key="3">
    <source>
        <dbReference type="Proteomes" id="UP000604825"/>
    </source>
</evidence>
<dbReference type="AlphaFoldDB" id="A0A811RQL9"/>